<feature type="compositionally biased region" description="Polar residues" evidence="1">
    <location>
        <begin position="71"/>
        <end position="82"/>
    </location>
</feature>
<dbReference type="EMBL" id="CCYA01000258">
    <property type="protein sequence ID" value="CEH15209.1"/>
    <property type="molecule type" value="Genomic_DNA"/>
</dbReference>
<keyword evidence="3" id="KW-1185">Reference proteome</keyword>
<feature type="region of interest" description="Disordered" evidence="1">
    <location>
        <begin position="1"/>
        <end position="114"/>
    </location>
</feature>
<feature type="compositionally biased region" description="Basic and acidic residues" evidence="1">
    <location>
        <begin position="87"/>
        <end position="101"/>
    </location>
</feature>
<evidence type="ECO:0000256" key="1">
    <source>
        <dbReference type="SAM" id="MobiDB-lite"/>
    </source>
</evidence>
<dbReference type="STRING" id="401625.A0A0P1BHE5"/>
<feature type="compositionally biased region" description="Polar residues" evidence="1">
    <location>
        <begin position="44"/>
        <end position="64"/>
    </location>
</feature>
<sequence length="676" mass="75609">MNAKRRVSTSASKTAEEEEEMQESGRTKAQQQGQLANSHKPRLYQTSRFRPSPSNSIPLFSASGQDEAAYASSSTTPSNSVHWANVRRHDKERAAARREDSGGGGGKGGSKVHDDMRSYYPASIRSLTMLLIAAINHQAGEREVRGVLDRFAQIRDREGAMRYEDERETATSSIGPLLSRWYTRHWTPGVYTILLTHSIHTTNLELMLSILGALPAAFQRTVLTPKTQSSILFLICNHELPRLASELAKWLFAITGRKADDAGLFRVLRCSARHGWYPGVQWTYQRLVTEGRHGLEGGLVQQVMSTCARAGDATLIETVINEHQHEGKLSLPAERHKLLETISENHLLWLFLAHSHAAIREQVDVGDDSLDRRNAPKATYDFHAAFATLARFNHLSYAGPKPVELLALIKLISTPEAWAQAHSAWIEQGRAQVRQGDCGGSTTAGLFVLIESARRLQMYQEAWSVYHERRHVRRARGRFVGASASAPDAAALGDATWTRSKTHTQLDESAQTSSSNKNKFYALPPAIPEGGAGQDWPPIHAEVEHVRSQVNVSADLACYHSLLDVCIDTRDADLGRSLLRDMSCQRPLVRGDEATYQRMISLVTTRIDDAAIDEALDWLEEAKARGLTPTPQSYRLVWKRCWRSGDDRANDVKKEWEEVHAVQNVQELKQTREMHL</sequence>
<dbReference type="InterPro" id="IPR011990">
    <property type="entry name" value="TPR-like_helical_dom_sf"/>
</dbReference>
<dbReference type="OrthoDB" id="185373at2759"/>
<dbReference type="Proteomes" id="UP000054845">
    <property type="component" value="Unassembled WGS sequence"/>
</dbReference>
<dbReference type="Gene3D" id="1.25.40.10">
    <property type="entry name" value="Tetratricopeptide repeat domain"/>
    <property type="match status" value="1"/>
</dbReference>
<proteinExistence type="predicted"/>
<dbReference type="AlphaFoldDB" id="A0A0P1BHE5"/>
<evidence type="ECO:0000313" key="2">
    <source>
        <dbReference type="EMBL" id="CEH15209.1"/>
    </source>
</evidence>
<name>A0A0P1BHE5_9BASI</name>
<organism evidence="2 3">
    <name type="scientific">Ceraceosorus bombacis</name>
    <dbReference type="NCBI Taxonomy" id="401625"/>
    <lineage>
        <taxon>Eukaryota</taxon>
        <taxon>Fungi</taxon>
        <taxon>Dikarya</taxon>
        <taxon>Basidiomycota</taxon>
        <taxon>Ustilaginomycotina</taxon>
        <taxon>Exobasidiomycetes</taxon>
        <taxon>Ceraceosorales</taxon>
        <taxon>Ceraceosoraceae</taxon>
        <taxon>Ceraceosorus</taxon>
    </lineage>
</organism>
<protein>
    <submittedName>
        <fullName evidence="2">Uncharacterized protein</fullName>
    </submittedName>
</protein>
<evidence type="ECO:0000313" key="3">
    <source>
        <dbReference type="Proteomes" id="UP000054845"/>
    </source>
</evidence>
<accession>A0A0P1BHE5</accession>
<feature type="compositionally biased region" description="Polar residues" evidence="1">
    <location>
        <begin position="27"/>
        <end position="37"/>
    </location>
</feature>
<reference evidence="2 3" key="1">
    <citation type="submission" date="2014-09" db="EMBL/GenBank/DDBJ databases">
        <authorList>
            <person name="Magalhaes I.L.F."/>
            <person name="Oliveira U."/>
            <person name="Santos F.R."/>
            <person name="Vidigal T.H.D.A."/>
            <person name="Brescovit A.D."/>
            <person name="Santos A.J."/>
        </authorList>
    </citation>
    <scope>NUCLEOTIDE SEQUENCE [LARGE SCALE GENOMIC DNA]</scope>
</reference>